<dbReference type="EMBL" id="BAABFR010000013">
    <property type="protein sequence ID" value="GAA4387667.1"/>
    <property type="molecule type" value="Genomic_DNA"/>
</dbReference>
<dbReference type="PANTHER" id="PTHR42881">
    <property type="entry name" value="PROLYL ENDOPEPTIDASE"/>
    <property type="match status" value="1"/>
</dbReference>
<dbReference type="Gene3D" id="2.130.10.120">
    <property type="entry name" value="Prolyl oligopeptidase, N-terminal domain"/>
    <property type="match status" value="1"/>
</dbReference>
<evidence type="ECO:0000259" key="5">
    <source>
        <dbReference type="Pfam" id="PF00326"/>
    </source>
</evidence>
<feature type="domain" description="Peptidase S9A N-terminal" evidence="6">
    <location>
        <begin position="5"/>
        <end position="399"/>
    </location>
</feature>
<keyword evidence="3" id="KW-0720">Serine protease</keyword>
<evidence type="ECO:0000256" key="4">
    <source>
        <dbReference type="SAM" id="MobiDB-lite"/>
    </source>
</evidence>
<keyword evidence="8" id="KW-1185">Reference proteome</keyword>
<gene>
    <name evidence="7" type="ORF">GCM10023147_12380</name>
</gene>
<evidence type="ECO:0000256" key="2">
    <source>
        <dbReference type="ARBA" id="ARBA00022801"/>
    </source>
</evidence>
<feature type="region of interest" description="Disordered" evidence="4">
    <location>
        <begin position="691"/>
        <end position="725"/>
    </location>
</feature>
<dbReference type="PRINTS" id="PR00862">
    <property type="entry name" value="PROLIGOPTASE"/>
</dbReference>
<dbReference type="InterPro" id="IPR051167">
    <property type="entry name" value="Prolyl_oligopep/macrocyclase"/>
</dbReference>
<dbReference type="Gene3D" id="3.40.50.1820">
    <property type="entry name" value="alpha/beta hydrolase"/>
    <property type="match status" value="1"/>
</dbReference>
<name>A0ABP8JAG2_9ACTN</name>
<evidence type="ECO:0000313" key="7">
    <source>
        <dbReference type="EMBL" id="GAA4387667.1"/>
    </source>
</evidence>
<dbReference type="SUPFAM" id="SSF50993">
    <property type="entry name" value="Peptidase/esterase 'gauge' domain"/>
    <property type="match status" value="1"/>
</dbReference>
<organism evidence="7 8">
    <name type="scientific">Tsukamurella soli</name>
    <dbReference type="NCBI Taxonomy" id="644556"/>
    <lineage>
        <taxon>Bacteria</taxon>
        <taxon>Bacillati</taxon>
        <taxon>Actinomycetota</taxon>
        <taxon>Actinomycetes</taxon>
        <taxon>Mycobacteriales</taxon>
        <taxon>Tsukamurellaceae</taxon>
        <taxon>Tsukamurella</taxon>
    </lineage>
</organism>
<sequence>MGGMDPYLWLEEITGEAPLTWARERNTATSKALAGPRFDALEADTLAILDDKRRIPHPRRRGPLFYNFWVDGDHPYGLWRRTTPESFATDSPEWEVLVDVDELRRAESQDWVWHGATVLRALGPDGLEWDRALVSLSHGGSDATVIREFSLSRRAWIPAAEGGFELPEAKSSISWIDGDSVYVETDFGPGTLTESGYPRIAKRWRRGTPLEEATTVFEGAVSDVSVYAAYDDTPGYERHFVGRSTDFYNSEEFLLDPETGATTLIEVPTDAATSVHDGYLMVSPKREWELPGGAAAPGSLLAFDFAAFLDGSREHSTVFTPDAHTSLQGWTWTKSYLLLATLRDVRTELITLGPGTWERRETRGLPRFAELTVTGTDPRESDELFLLANSFTLPSTLLYGQAGGEMSPLKAAPRMYDAAGVTTEQFFATSDDGTAIPYFVVRRAAYGAETPEPVPTLLYGYGGFENSLTPGYLPVAGRSWIERGGAYVLANIRGGGEYGPTWHTSALKENRMRVYEDFAAVARDLVARGVTTRDLLGAQGGSNGGLLMGVMYTRYPELFGAIVCQVPLLDMRRYHELLAGASWVAEYGDPDDPEQWAYIAEYSPYQNLPAPADSDAAVRRPALLVTSSTRDDRVHPGHARKFVAALEDLGYPVRYYENIEGGHGGAADNRQAAFKSAVAYEFLWEELGDGAAEAAGSDRAENDRAENDRAENDRAENDRAEGAQR</sequence>
<evidence type="ECO:0000313" key="8">
    <source>
        <dbReference type="Proteomes" id="UP001500635"/>
    </source>
</evidence>
<dbReference type="PANTHER" id="PTHR42881:SF13">
    <property type="entry name" value="PROLYL ENDOPEPTIDASE"/>
    <property type="match status" value="1"/>
</dbReference>
<evidence type="ECO:0000256" key="3">
    <source>
        <dbReference type="ARBA" id="ARBA00022825"/>
    </source>
</evidence>
<evidence type="ECO:0000256" key="1">
    <source>
        <dbReference type="ARBA" id="ARBA00022670"/>
    </source>
</evidence>
<accession>A0ABP8JAG2</accession>
<dbReference type="InterPro" id="IPR029058">
    <property type="entry name" value="AB_hydrolase_fold"/>
</dbReference>
<keyword evidence="2" id="KW-0378">Hydrolase</keyword>
<proteinExistence type="predicted"/>
<dbReference type="Pfam" id="PF00326">
    <property type="entry name" value="Peptidase_S9"/>
    <property type="match status" value="1"/>
</dbReference>
<feature type="compositionally biased region" description="Basic and acidic residues" evidence="4">
    <location>
        <begin position="696"/>
        <end position="725"/>
    </location>
</feature>
<dbReference type="SUPFAM" id="SSF53474">
    <property type="entry name" value="alpha/beta-Hydrolases"/>
    <property type="match status" value="1"/>
</dbReference>
<dbReference type="InterPro" id="IPR002470">
    <property type="entry name" value="Peptidase_S9A"/>
</dbReference>
<dbReference type="InterPro" id="IPR023302">
    <property type="entry name" value="Pept_S9A_N"/>
</dbReference>
<comment type="caution">
    <text evidence="7">The sequence shown here is derived from an EMBL/GenBank/DDBJ whole genome shotgun (WGS) entry which is preliminary data.</text>
</comment>
<keyword evidence="1" id="KW-0645">Protease</keyword>
<reference evidence="8" key="1">
    <citation type="journal article" date="2019" name="Int. J. Syst. Evol. Microbiol.">
        <title>The Global Catalogue of Microorganisms (GCM) 10K type strain sequencing project: providing services to taxonomists for standard genome sequencing and annotation.</title>
        <authorList>
            <consortium name="The Broad Institute Genomics Platform"/>
            <consortium name="The Broad Institute Genome Sequencing Center for Infectious Disease"/>
            <person name="Wu L."/>
            <person name="Ma J."/>
        </authorList>
    </citation>
    <scope>NUCLEOTIDE SEQUENCE [LARGE SCALE GENOMIC DNA]</scope>
    <source>
        <strain evidence="8">JCM 17688</strain>
    </source>
</reference>
<protein>
    <submittedName>
        <fullName evidence="7">Prolyl oligopeptidase family serine peptidase</fullName>
    </submittedName>
</protein>
<dbReference type="InterPro" id="IPR001375">
    <property type="entry name" value="Peptidase_S9_cat"/>
</dbReference>
<feature type="domain" description="Peptidase S9 prolyl oligopeptidase catalytic" evidence="5">
    <location>
        <begin position="480"/>
        <end position="688"/>
    </location>
</feature>
<evidence type="ECO:0000259" key="6">
    <source>
        <dbReference type="Pfam" id="PF02897"/>
    </source>
</evidence>
<dbReference type="Proteomes" id="UP001500635">
    <property type="component" value="Unassembled WGS sequence"/>
</dbReference>
<dbReference type="Pfam" id="PF02897">
    <property type="entry name" value="Peptidase_S9_N"/>
    <property type="match status" value="1"/>
</dbReference>